<feature type="transmembrane region" description="Helical" evidence="6">
    <location>
        <begin position="118"/>
        <end position="136"/>
    </location>
</feature>
<dbReference type="AlphaFoldDB" id="A0A7Y3RMW4"/>
<proteinExistence type="predicted"/>
<evidence type="ECO:0000313" key="8">
    <source>
        <dbReference type="EMBL" id="NNU17023.1"/>
    </source>
</evidence>
<evidence type="ECO:0000256" key="3">
    <source>
        <dbReference type="ARBA" id="ARBA00022692"/>
    </source>
</evidence>
<gene>
    <name evidence="8" type="ORF">HK107_11895</name>
</gene>
<feature type="transmembrane region" description="Helical" evidence="6">
    <location>
        <begin position="489"/>
        <end position="508"/>
    </location>
</feature>
<reference evidence="8 9" key="1">
    <citation type="submission" date="2020-05" db="EMBL/GenBank/DDBJ databases">
        <title>Parvularcula mediterraneae sp. nov., isolated from polypropylene straw from shallow seawater of the seashore of Laganas in Zakynthos island, Greece.</title>
        <authorList>
            <person name="Szabo I."/>
            <person name="Al-Omari J."/>
            <person name="Rado J."/>
            <person name="Szerdahelyi G.S."/>
        </authorList>
    </citation>
    <scope>NUCLEOTIDE SEQUENCE [LARGE SCALE GENOMIC DNA]</scope>
    <source>
        <strain evidence="8 9">ZS-1/3</strain>
    </source>
</reference>
<dbReference type="SUPFAM" id="SSF103473">
    <property type="entry name" value="MFS general substrate transporter"/>
    <property type="match status" value="2"/>
</dbReference>
<evidence type="ECO:0000256" key="1">
    <source>
        <dbReference type="ARBA" id="ARBA00004141"/>
    </source>
</evidence>
<keyword evidence="4 6" id="KW-1133">Transmembrane helix</keyword>
<dbReference type="EMBL" id="JABFCX010000003">
    <property type="protein sequence ID" value="NNU17023.1"/>
    <property type="molecule type" value="Genomic_DNA"/>
</dbReference>
<dbReference type="InterPro" id="IPR036259">
    <property type="entry name" value="MFS_trans_sf"/>
</dbReference>
<dbReference type="GO" id="GO:0016020">
    <property type="term" value="C:membrane"/>
    <property type="evidence" value="ECO:0007669"/>
    <property type="project" value="UniProtKB-SubCell"/>
</dbReference>
<feature type="transmembrane region" description="Helical" evidence="6">
    <location>
        <begin position="398"/>
        <end position="416"/>
    </location>
</feature>
<comment type="caution">
    <text evidence="8">The sequence shown here is derived from an EMBL/GenBank/DDBJ whole genome shotgun (WGS) entry which is preliminary data.</text>
</comment>
<dbReference type="PANTHER" id="PTHR19432:SF35">
    <property type="entry name" value="SOLUTE CARRIER FAMILY 45 MEMBER 3 ISOFORM X1"/>
    <property type="match status" value="1"/>
</dbReference>
<feature type="transmembrane region" description="Helical" evidence="6">
    <location>
        <begin position="96"/>
        <end position="112"/>
    </location>
</feature>
<dbReference type="PANTHER" id="PTHR19432">
    <property type="entry name" value="SUGAR TRANSPORTER"/>
    <property type="match status" value="1"/>
</dbReference>
<feature type="transmembrane region" description="Helical" evidence="6">
    <location>
        <begin position="278"/>
        <end position="299"/>
    </location>
</feature>
<evidence type="ECO:0000256" key="2">
    <source>
        <dbReference type="ARBA" id="ARBA00022448"/>
    </source>
</evidence>
<sequence length="515" mass="55768">MSKTATAIEPEITAGLRPKPALGFWQVWNMSFGFFGIQMAFALQGANVSRIFQTLGAEIDQIAILWIAGPVTGLLVQPIVGYFSDKTWTPLGRRRPYFLGGAIVATLALLVMPNSPFLWVAAAMLWILDAAINVSMEPFRAFVGDKLPSRQRTQGFAMQTVFIGSGAFLASLAPWFFAEILDIANTAEAGVVPESVKYAFYVGAFFLLLTIGWTVLTSKEYSPEEMAGFETDGIGGDEVELTGHAKRPSFFMSSGAALVAIGALGFWAVAATGADKQFFVLTGLFAVLGAFFLINALLLKGSGTGSFSSIMGSLVSLPRVMRQLAVVQFFSWSALFLMWIYATPAVTSFHFGSDDPTSALYNEGANWVGWLFAIYNIVAAVYAFILPPMATRLRRRTVHSVNLVAGALGLASFAFFRDPNWLILSMVGVGMAWASILTMPYTMLSDALPQKQLGIFMGIFNFFIVLPQLIVAGTMGPILRDYMGGRAELALLVGGVFMLLGAVAVHFVDRTKPQN</sequence>
<dbReference type="Gene3D" id="1.20.1250.20">
    <property type="entry name" value="MFS general substrate transporter like domains"/>
    <property type="match status" value="2"/>
</dbReference>
<feature type="domain" description="Major facilitator superfamily (MFS) profile" evidence="7">
    <location>
        <begin position="320"/>
        <end position="515"/>
    </location>
</feature>
<feature type="transmembrane region" description="Helical" evidence="6">
    <location>
        <begin position="21"/>
        <end position="43"/>
    </location>
</feature>
<keyword evidence="9" id="KW-1185">Reference proteome</keyword>
<feature type="transmembrane region" description="Helical" evidence="6">
    <location>
        <begin position="156"/>
        <end position="178"/>
    </location>
</feature>
<evidence type="ECO:0000313" key="9">
    <source>
        <dbReference type="Proteomes" id="UP000536835"/>
    </source>
</evidence>
<name>A0A7Y3RMW4_9PROT</name>
<feature type="transmembrane region" description="Helical" evidence="6">
    <location>
        <begin position="63"/>
        <end position="84"/>
    </location>
</feature>
<protein>
    <submittedName>
        <fullName evidence="8">MFS transporter</fullName>
    </submittedName>
</protein>
<dbReference type="Proteomes" id="UP000536835">
    <property type="component" value="Unassembled WGS sequence"/>
</dbReference>
<evidence type="ECO:0000259" key="7">
    <source>
        <dbReference type="PROSITE" id="PS50850"/>
    </source>
</evidence>
<comment type="subcellular location">
    <subcellularLocation>
        <location evidence="1">Membrane</location>
        <topology evidence="1">Multi-pass membrane protein</topology>
    </subcellularLocation>
</comment>
<evidence type="ECO:0000256" key="5">
    <source>
        <dbReference type="ARBA" id="ARBA00023136"/>
    </source>
</evidence>
<feature type="transmembrane region" description="Helical" evidence="6">
    <location>
        <begin position="320"/>
        <end position="342"/>
    </location>
</feature>
<evidence type="ECO:0000256" key="4">
    <source>
        <dbReference type="ARBA" id="ARBA00022989"/>
    </source>
</evidence>
<evidence type="ECO:0000256" key="6">
    <source>
        <dbReference type="SAM" id="Phobius"/>
    </source>
</evidence>
<feature type="transmembrane region" description="Helical" evidence="6">
    <location>
        <begin position="198"/>
        <end position="216"/>
    </location>
</feature>
<feature type="transmembrane region" description="Helical" evidence="6">
    <location>
        <begin position="250"/>
        <end position="272"/>
    </location>
</feature>
<dbReference type="RefSeq" id="WP_173200046.1">
    <property type="nucleotide sequence ID" value="NZ_JABFCX010000003.1"/>
</dbReference>
<keyword evidence="5 6" id="KW-0472">Membrane</keyword>
<dbReference type="InterPro" id="IPR020846">
    <property type="entry name" value="MFS_dom"/>
</dbReference>
<feature type="transmembrane region" description="Helical" evidence="6">
    <location>
        <begin position="422"/>
        <end position="441"/>
    </location>
</feature>
<dbReference type="Pfam" id="PF13347">
    <property type="entry name" value="MFS_2"/>
    <property type="match status" value="1"/>
</dbReference>
<accession>A0A7Y3RMW4</accession>
<dbReference type="PROSITE" id="PS50850">
    <property type="entry name" value="MFS"/>
    <property type="match status" value="1"/>
</dbReference>
<feature type="transmembrane region" description="Helical" evidence="6">
    <location>
        <begin position="367"/>
        <end position="386"/>
    </location>
</feature>
<dbReference type="GO" id="GO:0022857">
    <property type="term" value="F:transmembrane transporter activity"/>
    <property type="evidence" value="ECO:0007669"/>
    <property type="project" value="InterPro"/>
</dbReference>
<feature type="transmembrane region" description="Helical" evidence="6">
    <location>
        <begin position="453"/>
        <end position="477"/>
    </location>
</feature>
<keyword evidence="3 6" id="KW-0812">Transmembrane</keyword>
<dbReference type="InterPro" id="IPR011701">
    <property type="entry name" value="MFS"/>
</dbReference>
<keyword evidence="2" id="KW-0813">Transport</keyword>
<dbReference type="Pfam" id="PF07690">
    <property type="entry name" value="MFS_1"/>
    <property type="match status" value="1"/>
</dbReference>
<organism evidence="8 9">
    <name type="scientific">Parvularcula mediterranea</name>
    <dbReference type="NCBI Taxonomy" id="2732508"/>
    <lineage>
        <taxon>Bacteria</taxon>
        <taxon>Pseudomonadati</taxon>
        <taxon>Pseudomonadota</taxon>
        <taxon>Alphaproteobacteria</taxon>
        <taxon>Parvularculales</taxon>
        <taxon>Parvularculaceae</taxon>
        <taxon>Parvularcula</taxon>
    </lineage>
</organism>